<proteinExistence type="predicted"/>
<gene>
    <name evidence="1" type="ORF">DB30_01181</name>
</gene>
<comment type="caution">
    <text evidence="1">The sequence shown here is derived from an EMBL/GenBank/DDBJ whole genome shotgun (WGS) entry which is preliminary data.</text>
</comment>
<evidence type="ECO:0000313" key="1">
    <source>
        <dbReference type="EMBL" id="KIG12616.1"/>
    </source>
</evidence>
<accession>A0A0C2CMZ4</accession>
<organism evidence="1 2">
    <name type="scientific">Enhygromyxa salina</name>
    <dbReference type="NCBI Taxonomy" id="215803"/>
    <lineage>
        <taxon>Bacteria</taxon>
        <taxon>Pseudomonadati</taxon>
        <taxon>Myxococcota</taxon>
        <taxon>Polyangia</taxon>
        <taxon>Nannocystales</taxon>
        <taxon>Nannocystaceae</taxon>
        <taxon>Enhygromyxa</taxon>
    </lineage>
</organism>
<evidence type="ECO:0000313" key="2">
    <source>
        <dbReference type="Proteomes" id="UP000031599"/>
    </source>
</evidence>
<reference evidence="1 2" key="1">
    <citation type="submission" date="2014-12" db="EMBL/GenBank/DDBJ databases">
        <title>Genome assembly of Enhygromyxa salina DSM 15201.</title>
        <authorList>
            <person name="Sharma G."/>
            <person name="Subramanian S."/>
        </authorList>
    </citation>
    <scope>NUCLEOTIDE SEQUENCE [LARGE SCALE GENOMIC DNA]</scope>
    <source>
        <strain evidence="1 2">DSM 15201</strain>
    </source>
</reference>
<name>A0A0C2CMZ4_9BACT</name>
<dbReference type="Proteomes" id="UP000031599">
    <property type="component" value="Unassembled WGS sequence"/>
</dbReference>
<dbReference type="AlphaFoldDB" id="A0A0C2CMZ4"/>
<protein>
    <submittedName>
        <fullName evidence="1">Uncharacterized protein</fullName>
    </submittedName>
</protein>
<dbReference type="EMBL" id="JMCC02000123">
    <property type="protein sequence ID" value="KIG12616.1"/>
    <property type="molecule type" value="Genomic_DNA"/>
</dbReference>
<dbReference type="RefSeq" id="WP_153258457.1">
    <property type="nucleotide sequence ID" value="NZ_JMCC02000123.1"/>
</dbReference>
<sequence>MTTRAAVAHAANKPLRRNWRGMAVGGASEIEIDPMHEGWSIRSLITF</sequence>